<keyword evidence="3" id="KW-0804">Transcription</keyword>
<gene>
    <name evidence="4" type="ORF">CCAN12_700003</name>
</gene>
<dbReference type="EMBL" id="CDOE01000068">
    <property type="protein sequence ID" value="CEN37318.1"/>
    <property type="molecule type" value="Genomic_DNA"/>
</dbReference>
<dbReference type="GO" id="GO:0003700">
    <property type="term" value="F:DNA-binding transcription factor activity"/>
    <property type="evidence" value="ECO:0007669"/>
    <property type="project" value="InterPro"/>
</dbReference>
<dbReference type="Gene3D" id="1.10.10.60">
    <property type="entry name" value="Homeodomain-like"/>
    <property type="match status" value="2"/>
</dbReference>
<dbReference type="PROSITE" id="PS00041">
    <property type="entry name" value="HTH_ARAC_FAMILY_1"/>
    <property type="match status" value="1"/>
</dbReference>
<dbReference type="PROSITE" id="PS01124">
    <property type="entry name" value="HTH_ARAC_FAMILY_2"/>
    <property type="match status" value="1"/>
</dbReference>
<reference evidence="4 5" key="1">
    <citation type="submission" date="2015-01" db="EMBL/GenBank/DDBJ databases">
        <authorList>
            <person name="Xiang T."/>
            <person name="Song Y."/>
            <person name="Huang L."/>
            <person name="Wang B."/>
            <person name="Wu P."/>
        </authorList>
    </citation>
    <scope>NUCLEOTIDE SEQUENCE [LARGE SCALE GENOMIC DNA]</scope>
    <source>
        <strain evidence="4 5">Cc12</strain>
    </source>
</reference>
<dbReference type="InterPro" id="IPR018060">
    <property type="entry name" value="HTH_AraC"/>
</dbReference>
<dbReference type="GO" id="GO:0043565">
    <property type="term" value="F:sequence-specific DNA binding"/>
    <property type="evidence" value="ECO:0007669"/>
    <property type="project" value="InterPro"/>
</dbReference>
<proteinExistence type="predicted"/>
<dbReference type="SUPFAM" id="SSF46689">
    <property type="entry name" value="Homeodomain-like"/>
    <property type="match status" value="2"/>
</dbReference>
<dbReference type="PANTHER" id="PTHR43280:SF2">
    <property type="entry name" value="HTH-TYPE TRANSCRIPTIONAL REGULATOR EXSA"/>
    <property type="match status" value="1"/>
</dbReference>
<evidence type="ECO:0000313" key="5">
    <source>
        <dbReference type="Proteomes" id="UP000044026"/>
    </source>
</evidence>
<dbReference type="InterPro" id="IPR018062">
    <property type="entry name" value="HTH_AraC-typ_CS"/>
</dbReference>
<organism evidence="4 5">
    <name type="scientific">Capnocytophaga canimorsus</name>
    <dbReference type="NCBI Taxonomy" id="28188"/>
    <lineage>
        <taxon>Bacteria</taxon>
        <taxon>Pseudomonadati</taxon>
        <taxon>Bacteroidota</taxon>
        <taxon>Flavobacteriia</taxon>
        <taxon>Flavobacteriales</taxon>
        <taxon>Flavobacteriaceae</taxon>
        <taxon>Capnocytophaga</taxon>
    </lineage>
</organism>
<dbReference type="Pfam" id="PF12833">
    <property type="entry name" value="HTH_18"/>
    <property type="match status" value="1"/>
</dbReference>
<protein>
    <submittedName>
        <fullName evidence="4">Uncharacterized protein</fullName>
    </submittedName>
</protein>
<dbReference type="Proteomes" id="UP000044026">
    <property type="component" value="Unassembled WGS sequence"/>
</dbReference>
<dbReference type="SMART" id="SM00342">
    <property type="entry name" value="HTH_ARAC"/>
    <property type="match status" value="1"/>
</dbReference>
<evidence type="ECO:0000256" key="2">
    <source>
        <dbReference type="ARBA" id="ARBA00023125"/>
    </source>
</evidence>
<name>A0A0B7HIF4_9FLAO</name>
<sequence length="286" mass="33817">MTTTDIYQKISFEETKKSDSFFPFELKIWDCQISQLEQCSNEQHAFAHWVLSWNTNDKVFIEFQEQRQEMASDKVYLISPNTLHSKWITTNNNQQIKQTKPHQNLSIHFNLGIPLDWMPPAIYTISLTPCQQKRLLFLFDQLTKNNQSTIQCCFHIQSLVFEFLSLLNFDFQTPLHIDSRILQITQKITQNLSQNYTNDELASFANMATNSFSRLFKKQMKMSVQHFIKSEKIKLACKLLDRKEMSIEKVAHNLGFSDRYHFSRIFKQLKNCSPGQYSQRHPDCHQ</sequence>
<evidence type="ECO:0000313" key="4">
    <source>
        <dbReference type="EMBL" id="CEN37318.1"/>
    </source>
</evidence>
<dbReference type="RefSeq" id="WP_042000558.1">
    <property type="nucleotide sequence ID" value="NZ_CP022382.1"/>
</dbReference>
<evidence type="ECO:0000256" key="3">
    <source>
        <dbReference type="ARBA" id="ARBA00023163"/>
    </source>
</evidence>
<dbReference type="PANTHER" id="PTHR43280">
    <property type="entry name" value="ARAC-FAMILY TRANSCRIPTIONAL REGULATOR"/>
    <property type="match status" value="1"/>
</dbReference>
<dbReference type="GeneID" id="69580488"/>
<keyword evidence="1" id="KW-0805">Transcription regulation</keyword>
<dbReference type="AlphaFoldDB" id="A0A0B7HIF4"/>
<dbReference type="InterPro" id="IPR009057">
    <property type="entry name" value="Homeodomain-like_sf"/>
</dbReference>
<evidence type="ECO:0000256" key="1">
    <source>
        <dbReference type="ARBA" id="ARBA00023015"/>
    </source>
</evidence>
<accession>A0A0B7HIF4</accession>
<keyword evidence="2" id="KW-0238">DNA-binding</keyword>